<dbReference type="AlphaFoldDB" id="A0A0R2DKF9"/>
<dbReference type="RefSeq" id="WP_156403316.1">
    <property type="nucleotide sequence ID" value="NZ_AYZL01000008.1"/>
</dbReference>
<dbReference type="OrthoDB" id="2327755at2"/>
<dbReference type="Proteomes" id="UP000051378">
    <property type="component" value="Unassembled WGS sequence"/>
</dbReference>
<keyword evidence="3" id="KW-1185">Reference proteome</keyword>
<feature type="compositionally biased region" description="Basic and acidic residues" evidence="1">
    <location>
        <begin position="150"/>
        <end position="160"/>
    </location>
</feature>
<proteinExistence type="predicted"/>
<name>A0A0R2DKF9_9LACO</name>
<dbReference type="STRING" id="1423744.FC86_GL000032"/>
<comment type="caution">
    <text evidence="2">The sequence shown here is derived from an EMBL/GenBank/DDBJ whole genome shotgun (WGS) entry which is preliminary data.</text>
</comment>
<evidence type="ECO:0000313" key="2">
    <source>
        <dbReference type="EMBL" id="KRN04584.1"/>
    </source>
</evidence>
<evidence type="ECO:0000313" key="3">
    <source>
        <dbReference type="Proteomes" id="UP000051378"/>
    </source>
</evidence>
<reference evidence="2 3" key="1">
    <citation type="journal article" date="2015" name="Genome Announc.">
        <title>Expanding the biotechnology potential of lactobacilli through comparative genomics of 213 strains and associated genera.</title>
        <authorList>
            <person name="Sun Z."/>
            <person name="Harris H.M."/>
            <person name="McCann A."/>
            <person name="Guo C."/>
            <person name="Argimon S."/>
            <person name="Zhang W."/>
            <person name="Yang X."/>
            <person name="Jeffery I.B."/>
            <person name="Cooney J.C."/>
            <person name="Kagawa T.F."/>
            <person name="Liu W."/>
            <person name="Song Y."/>
            <person name="Salvetti E."/>
            <person name="Wrobel A."/>
            <person name="Rasinkangas P."/>
            <person name="Parkhill J."/>
            <person name="Rea M.C."/>
            <person name="O'Sullivan O."/>
            <person name="Ritari J."/>
            <person name="Douillard F.P."/>
            <person name="Paul Ross R."/>
            <person name="Yang R."/>
            <person name="Briner A.E."/>
            <person name="Felis G.E."/>
            <person name="de Vos W.M."/>
            <person name="Barrangou R."/>
            <person name="Klaenhammer T.R."/>
            <person name="Caufield P.W."/>
            <person name="Cui Y."/>
            <person name="Zhang H."/>
            <person name="O'Toole P.W."/>
        </authorList>
    </citation>
    <scope>NUCLEOTIDE SEQUENCE [LARGE SCALE GENOMIC DNA]</scope>
    <source>
        <strain evidence="2 3">DSM 23037</strain>
    </source>
</reference>
<evidence type="ECO:0000256" key="1">
    <source>
        <dbReference type="SAM" id="MobiDB-lite"/>
    </source>
</evidence>
<sequence length="179" mass="20713">MNVLNFVELIKEDKYQKQLTTMKRSELNKTKLKKFVHETLMAVTESLNSGYMAQHQLHLEGRRPLTVGVETGIVNLPYENIDKVTKIMTEEDNREVAVYLTASSDFLNKSGFRIDQLATADDVISDEQSFESQMISWVEEKMQLVKDYQVEEPKKSESKKETKKKTEKSTKKTTKKAKK</sequence>
<accession>A0A0R2DKF9</accession>
<gene>
    <name evidence="2" type="ORF">FC86_GL000032</name>
</gene>
<dbReference type="EMBL" id="AYZL01000008">
    <property type="protein sequence ID" value="KRN04584.1"/>
    <property type="molecule type" value="Genomic_DNA"/>
</dbReference>
<feature type="region of interest" description="Disordered" evidence="1">
    <location>
        <begin position="150"/>
        <end position="179"/>
    </location>
</feature>
<feature type="compositionally biased region" description="Basic residues" evidence="1">
    <location>
        <begin position="161"/>
        <end position="179"/>
    </location>
</feature>
<protein>
    <submittedName>
        <fullName evidence="2">Uncharacterized protein</fullName>
    </submittedName>
</protein>
<organism evidence="2 3">
    <name type="scientific">Holzapfeliella floricola DSM 23037 = JCM 16512</name>
    <dbReference type="NCBI Taxonomy" id="1423744"/>
    <lineage>
        <taxon>Bacteria</taxon>
        <taxon>Bacillati</taxon>
        <taxon>Bacillota</taxon>
        <taxon>Bacilli</taxon>
        <taxon>Lactobacillales</taxon>
        <taxon>Lactobacillaceae</taxon>
        <taxon>Holzapfeliella</taxon>
    </lineage>
</organism>
<dbReference type="PATRIC" id="fig|1423744.4.peg.35"/>